<name>A0AAV1CFR6_OLDCO</name>
<dbReference type="EMBL" id="OX459119">
    <property type="protein sequence ID" value="CAI9093444.1"/>
    <property type="molecule type" value="Genomic_DNA"/>
</dbReference>
<evidence type="ECO:0000256" key="5">
    <source>
        <dbReference type="ARBA" id="ARBA00022989"/>
    </source>
</evidence>
<keyword evidence="7" id="KW-0961">Cell wall biogenesis/degradation</keyword>
<keyword evidence="5" id="KW-1133">Transmembrane helix</keyword>
<dbReference type="InterPro" id="IPR029044">
    <property type="entry name" value="Nucleotide-diphossugar_trans"/>
</dbReference>
<dbReference type="GO" id="GO:0016760">
    <property type="term" value="F:cellulose synthase (UDP-forming) activity"/>
    <property type="evidence" value="ECO:0007669"/>
    <property type="project" value="InterPro"/>
</dbReference>
<dbReference type="GO" id="GO:0012505">
    <property type="term" value="C:endomembrane system"/>
    <property type="evidence" value="ECO:0007669"/>
    <property type="project" value="UniProtKB-SubCell"/>
</dbReference>
<reference evidence="9" key="1">
    <citation type="submission" date="2023-03" db="EMBL/GenBank/DDBJ databases">
        <authorList>
            <person name="Julca I."/>
        </authorList>
    </citation>
    <scope>NUCLEOTIDE SEQUENCE</scope>
</reference>
<keyword evidence="3" id="KW-0808">Transferase</keyword>
<evidence type="ECO:0000256" key="8">
    <source>
        <dbReference type="PIRSR" id="PIRSR605150-2"/>
    </source>
</evidence>
<evidence type="ECO:0000256" key="6">
    <source>
        <dbReference type="ARBA" id="ARBA00023136"/>
    </source>
</evidence>
<accession>A0AAV1CFR6</accession>
<evidence type="ECO:0000256" key="7">
    <source>
        <dbReference type="ARBA" id="ARBA00023316"/>
    </source>
</evidence>
<evidence type="ECO:0000256" key="2">
    <source>
        <dbReference type="ARBA" id="ARBA00022676"/>
    </source>
</evidence>
<dbReference type="Pfam" id="PF03552">
    <property type="entry name" value="Cellulose_synt"/>
    <property type="match status" value="1"/>
</dbReference>
<dbReference type="FunFam" id="3.90.550.10:FF:000135">
    <property type="entry name" value="Cellulose synthase-like protein G3"/>
    <property type="match status" value="1"/>
</dbReference>
<evidence type="ECO:0000256" key="3">
    <source>
        <dbReference type="ARBA" id="ARBA00022679"/>
    </source>
</evidence>
<dbReference type="Gene3D" id="3.90.550.10">
    <property type="entry name" value="Spore Coat Polysaccharide Biosynthesis Protein SpsA, Chain A"/>
    <property type="match status" value="1"/>
</dbReference>
<dbReference type="GO" id="GO:0071555">
    <property type="term" value="P:cell wall organization"/>
    <property type="evidence" value="ECO:0007669"/>
    <property type="project" value="UniProtKB-KW"/>
</dbReference>
<protein>
    <submittedName>
        <fullName evidence="9">OLC1v1028946C1</fullName>
    </submittedName>
</protein>
<feature type="binding site" evidence="8">
    <location>
        <position position="38"/>
    </location>
    <ligand>
        <name>UDP-alpha-D-glucose</name>
        <dbReference type="ChEBI" id="CHEBI:58885"/>
    </ligand>
</feature>
<dbReference type="PANTHER" id="PTHR13301">
    <property type="entry name" value="X-BOX TRANSCRIPTION FACTOR-RELATED"/>
    <property type="match status" value="1"/>
</dbReference>
<evidence type="ECO:0000256" key="1">
    <source>
        <dbReference type="ARBA" id="ARBA00004127"/>
    </source>
</evidence>
<keyword evidence="4" id="KW-0812">Transmembrane</keyword>
<dbReference type="GO" id="GO:0030244">
    <property type="term" value="P:cellulose biosynthetic process"/>
    <property type="evidence" value="ECO:0007669"/>
    <property type="project" value="InterPro"/>
</dbReference>
<evidence type="ECO:0000256" key="4">
    <source>
        <dbReference type="ARBA" id="ARBA00022692"/>
    </source>
</evidence>
<gene>
    <name evidence="9" type="ORF">OLC1_LOCUS4849</name>
</gene>
<keyword evidence="2" id="KW-0328">Glycosyltransferase</keyword>
<evidence type="ECO:0000313" key="10">
    <source>
        <dbReference type="Proteomes" id="UP001161247"/>
    </source>
</evidence>
<dbReference type="Proteomes" id="UP001161247">
    <property type="component" value="Chromosome 2"/>
</dbReference>
<dbReference type="SUPFAM" id="SSF53448">
    <property type="entry name" value="Nucleotide-diphospho-sugar transferases"/>
    <property type="match status" value="1"/>
</dbReference>
<comment type="subcellular location">
    <subcellularLocation>
        <location evidence="1">Endomembrane system</location>
        <topology evidence="1">Multi-pass membrane protein</topology>
    </subcellularLocation>
</comment>
<organism evidence="9 10">
    <name type="scientific">Oldenlandia corymbosa var. corymbosa</name>
    <dbReference type="NCBI Taxonomy" id="529605"/>
    <lineage>
        <taxon>Eukaryota</taxon>
        <taxon>Viridiplantae</taxon>
        <taxon>Streptophyta</taxon>
        <taxon>Embryophyta</taxon>
        <taxon>Tracheophyta</taxon>
        <taxon>Spermatophyta</taxon>
        <taxon>Magnoliopsida</taxon>
        <taxon>eudicotyledons</taxon>
        <taxon>Gunneridae</taxon>
        <taxon>Pentapetalae</taxon>
        <taxon>asterids</taxon>
        <taxon>lamiids</taxon>
        <taxon>Gentianales</taxon>
        <taxon>Rubiaceae</taxon>
        <taxon>Rubioideae</taxon>
        <taxon>Spermacoceae</taxon>
        <taxon>Hedyotis-Oldenlandia complex</taxon>
        <taxon>Oldenlandia</taxon>
    </lineage>
</organism>
<dbReference type="AlphaFoldDB" id="A0AAV1CFR6"/>
<sequence length="371" mass="41732">MIVREVHLENLEKVITSGESFMAYDYPPETLSVYVSDDGGSELTLFAFMEAAKFGRFWLPLCKEYNIMDRCPDAYFKSNYSANSDAQNISNEMYENMKEKIENVVETGNVTDEDLSSEEELEAFSKWKRGIFTPQQHPSVIQVLLESDKDKDTAGNPMPNLIYVSREKSKASPHNFNSGALNTLIRVSAVMTNAPIILTLDCDMFSNDPKTVERVICFMMDPPYQPKLGYIQFPQMYQGLNKADIYAAEFKQPIQINAMGMDGLRGPNHVGTGCFFNRRVFFSGPSSLVQPEMPELRPDYTHRKNMAHQVSGCNYENQSNWGSKAVAKNPNKTVVQEDDSKIVEVIPEAAKPVAINVSPKCTGSISQSKQF</sequence>
<dbReference type="InterPro" id="IPR005150">
    <property type="entry name" value="Cellulose_synth"/>
</dbReference>
<proteinExistence type="predicted"/>
<dbReference type="GO" id="GO:0016020">
    <property type="term" value="C:membrane"/>
    <property type="evidence" value="ECO:0007669"/>
    <property type="project" value="InterPro"/>
</dbReference>
<evidence type="ECO:0000313" key="9">
    <source>
        <dbReference type="EMBL" id="CAI9093444.1"/>
    </source>
</evidence>
<keyword evidence="10" id="KW-1185">Reference proteome</keyword>
<keyword evidence="6" id="KW-0472">Membrane</keyword>